<dbReference type="SUPFAM" id="SSF52540">
    <property type="entry name" value="P-loop containing nucleoside triphosphate hydrolases"/>
    <property type="match status" value="1"/>
</dbReference>
<dbReference type="EMBL" id="JAJNDC010000006">
    <property type="protein sequence ID" value="MCW9714477.1"/>
    <property type="molecule type" value="Genomic_DNA"/>
</dbReference>
<dbReference type="InterPro" id="IPR027417">
    <property type="entry name" value="P-loop_NTPase"/>
</dbReference>
<evidence type="ECO:0000256" key="1">
    <source>
        <dbReference type="ARBA" id="ARBA00004323"/>
    </source>
</evidence>
<reference evidence="8 9" key="1">
    <citation type="submission" date="2021-11" db="EMBL/GenBank/DDBJ databases">
        <title>Aliifidinibius sp. nov., a new bacterium isolated from saline soil.</title>
        <authorList>
            <person name="Galisteo C."/>
            <person name="De La Haba R."/>
            <person name="Sanchez-Porro C."/>
            <person name="Ventosa A."/>
        </authorList>
    </citation>
    <scope>NUCLEOTIDE SEQUENCE [LARGE SCALE GENOMIC DNA]</scope>
    <source>
        <strain evidence="8 9">KACC 190600</strain>
    </source>
</reference>
<dbReference type="RefSeq" id="WP_265791795.1">
    <property type="nucleotide sequence ID" value="NZ_BAABRS010000006.1"/>
</dbReference>
<evidence type="ECO:0000256" key="2">
    <source>
        <dbReference type="ARBA" id="ARBA00022679"/>
    </source>
</evidence>
<evidence type="ECO:0000256" key="7">
    <source>
        <dbReference type="ARBA" id="ARBA00023180"/>
    </source>
</evidence>
<dbReference type="Gene3D" id="3.40.50.300">
    <property type="entry name" value="P-loop containing nucleotide triphosphate hydrolases"/>
    <property type="match status" value="1"/>
</dbReference>
<keyword evidence="7" id="KW-0325">Glycoprotein</keyword>
<evidence type="ECO:0000313" key="8">
    <source>
        <dbReference type="EMBL" id="MCW9714477.1"/>
    </source>
</evidence>
<name>A0ABT3Q2X8_9BACT</name>
<keyword evidence="5" id="KW-0333">Golgi apparatus</keyword>
<protein>
    <submittedName>
        <fullName evidence="8">Sulfotransferase family protein</fullName>
    </submittedName>
</protein>
<keyword evidence="3" id="KW-0812">Transmembrane</keyword>
<keyword evidence="4" id="KW-1133">Transmembrane helix</keyword>
<comment type="subcellular location">
    <subcellularLocation>
        <location evidence="1">Golgi apparatus membrane</location>
        <topology evidence="1">Single-pass type II membrane protein</topology>
    </subcellularLocation>
</comment>
<dbReference type="PANTHER" id="PTHR12137:SF54">
    <property type="entry name" value="CARBOHYDRATE SULFOTRANSFERASE"/>
    <property type="match status" value="1"/>
</dbReference>
<keyword evidence="2" id="KW-0808">Transferase</keyword>
<dbReference type="PANTHER" id="PTHR12137">
    <property type="entry name" value="CARBOHYDRATE SULFOTRANSFERASE"/>
    <property type="match status" value="1"/>
</dbReference>
<sequence>MGLLKRNWEELRLYYRYFCRMLGVPGYQVHQIYLSDQGLIYIPIPKNACTSIKHALHEIEFGKRFDANLPEFSDYREHHDYFKKRPFAFTSVSTLQKRTDTTRFALVRDPVKRLISCYRNRVLDLGDLESSQETLKNEGLPINPDLNTFVLNLVEYRHINKSIEHHSRPQYEFLGETIDYLDRIFTLSEISELEEMLQRFKPGLKLRQRKTGGTDITLDDISREALDAAIEFYKKDYKLLGDYFSPDDLSK</sequence>
<keyword evidence="6" id="KW-0472">Membrane</keyword>
<keyword evidence="9" id="KW-1185">Reference proteome</keyword>
<evidence type="ECO:0000313" key="9">
    <source>
        <dbReference type="Proteomes" id="UP001207337"/>
    </source>
</evidence>
<gene>
    <name evidence="8" type="ORF">LQ318_16345</name>
</gene>
<organism evidence="8 9">
    <name type="scientific">Fodinibius salicampi</name>
    <dbReference type="NCBI Taxonomy" id="1920655"/>
    <lineage>
        <taxon>Bacteria</taxon>
        <taxon>Pseudomonadati</taxon>
        <taxon>Balneolota</taxon>
        <taxon>Balneolia</taxon>
        <taxon>Balneolales</taxon>
        <taxon>Balneolaceae</taxon>
        <taxon>Fodinibius</taxon>
    </lineage>
</organism>
<dbReference type="Proteomes" id="UP001207337">
    <property type="component" value="Unassembled WGS sequence"/>
</dbReference>
<accession>A0ABT3Q2X8</accession>
<evidence type="ECO:0000256" key="4">
    <source>
        <dbReference type="ARBA" id="ARBA00022989"/>
    </source>
</evidence>
<dbReference type="Pfam" id="PF03567">
    <property type="entry name" value="Sulfotransfer_2"/>
    <property type="match status" value="1"/>
</dbReference>
<comment type="caution">
    <text evidence="8">The sequence shown here is derived from an EMBL/GenBank/DDBJ whole genome shotgun (WGS) entry which is preliminary data.</text>
</comment>
<dbReference type="InterPro" id="IPR018011">
    <property type="entry name" value="Carb_sulfotrans_8-10"/>
</dbReference>
<evidence type="ECO:0000256" key="5">
    <source>
        <dbReference type="ARBA" id="ARBA00023034"/>
    </source>
</evidence>
<evidence type="ECO:0000256" key="6">
    <source>
        <dbReference type="ARBA" id="ARBA00023136"/>
    </source>
</evidence>
<dbReference type="InterPro" id="IPR005331">
    <property type="entry name" value="Sulfotransferase"/>
</dbReference>
<evidence type="ECO:0000256" key="3">
    <source>
        <dbReference type="ARBA" id="ARBA00022692"/>
    </source>
</evidence>
<proteinExistence type="predicted"/>